<protein>
    <recommendedName>
        <fullName evidence="2">Lipoprotein</fullName>
    </recommendedName>
</protein>
<accession>A0A3B0SV16</accession>
<gene>
    <name evidence="1" type="ORF">MNBD_ACTINO02-574</name>
</gene>
<dbReference type="AlphaFoldDB" id="A0A3B0SV16"/>
<evidence type="ECO:0008006" key="2">
    <source>
        <dbReference type="Google" id="ProtNLM"/>
    </source>
</evidence>
<dbReference type="EMBL" id="UOEK01000562">
    <property type="protein sequence ID" value="VAW09358.1"/>
    <property type="molecule type" value="Genomic_DNA"/>
</dbReference>
<organism evidence="1">
    <name type="scientific">hydrothermal vent metagenome</name>
    <dbReference type="NCBI Taxonomy" id="652676"/>
    <lineage>
        <taxon>unclassified sequences</taxon>
        <taxon>metagenomes</taxon>
        <taxon>ecological metagenomes</taxon>
    </lineage>
</organism>
<sequence length="142" mass="15589">MSMRFKLIVSFMAVVLVTAACASGPSASALESARPPSTTTTTQAAAEGVVVVKIEDGRISPSILRIDPDEFWIVQFVHKDDPERAYEILFKKGEFPDSPVMNTGDIYEIDLRDLTERKIVRYRVLLEGSLTSGLPGTINTRG</sequence>
<proteinExistence type="predicted"/>
<dbReference type="PROSITE" id="PS51257">
    <property type="entry name" value="PROKAR_LIPOPROTEIN"/>
    <property type="match status" value="1"/>
</dbReference>
<name>A0A3B0SV16_9ZZZZ</name>
<evidence type="ECO:0000313" key="1">
    <source>
        <dbReference type="EMBL" id="VAW09358.1"/>
    </source>
</evidence>
<reference evidence="1" key="1">
    <citation type="submission" date="2018-06" db="EMBL/GenBank/DDBJ databases">
        <authorList>
            <person name="Zhirakovskaya E."/>
        </authorList>
    </citation>
    <scope>NUCLEOTIDE SEQUENCE</scope>
</reference>